<dbReference type="InterPro" id="IPR015813">
    <property type="entry name" value="Pyrv/PenolPyrv_kinase-like_dom"/>
</dbReference>
<reference evidence="1 2" key="1">
    <citation type="journal article" date="2015" name="Genome Announc.">
        <title>Expanding the biotechnology potential of lactobacilli through comparative genomics of 213 strains and associated genera.</title>
        <authorList>
            <person name="Sun Z."/>
            <person name="Harris H.M."/>
            <person name="McCann A."/>
            <person name="Guo C."/>
            <person name="Argimon S."/>
            <person name="Zhang W."/>
            <person name="Yang X."/>
            <person name="Jeffery I.B."/>
            <person name="Cooney J.C."/>
            <person name="Kagawa T.F."/>
            <person name="Liu W."/>
            <person name="Song Y."/>
            <person name="Salvetti E."/>
            <person name="Wrobel A."/>
            <person name="Rasinkangas P."/>
            <person name="Parkhill J."/>
            <person name="Rea M.C."/>
            <person name="O'Sullivan O."/>
            <person name="Ritari J."/>
            <person name="Douillard F.P."/>
            <person name="Paul Ross R."/>
            <person name="Yang R."/>
            <person name="Briner A.E."/>
            <person name="Felis G.E."/>
            <person name="de Vos W.M."/>
            <person name="Barrangou R."/>
            <person name="Klaenhammer T.R."/>
            <person name="Caufield P.W."/>
            <person name="Cui Y."/>
            <person name="Zhang H."/>
            <person name="O'Toole P.W."/>
        </authorList>
    </citation>
    <scope>NUCLEOTIDE SEQUENCE [LARGE SCALE GENOMIC DNA]</scope>
    <source>
        <strain evidence="1 2">DSM 21376</strain>
    </source>
</reference>
<dbReference type="InterPro" id="IPR018523">
    <property type="entry name" value="Isocitrate_lyase_ph_CS"/>
</dbReference>
<name>A0A023CVZ9_9LACO</name>
<dbReference type="AlphaFoldDB" id="A0A023CVZ9"/>
<dbReference type="SUPFAM" id="SSF51621">
    <property type="entry name" value="Phosphoenolpyruvate/pyruvate domain"/>
    <property type="match status" value="1"/>
</dbReference>
<dbReference type="CDD" id="cd00377">
    <property type="entry name" value="ICL_PEPM"/>
    <property type="match status" value="1"/>
</dbReference>
<dbReference type="OrthoDB" id="8629576at2"/>
<dbReference type="Proteomes" id="UP000050961">
    <property type="component" value="Unassembled WGS sequence"/>
</dbReference>
<dbReference type="EMBL" id="AYZF01000017">
    <property type="protein sequence ID" value="KRN05599.1"/>
    <property type="molecule type" value="Genomic_DNA"/>
</dbReference>
<dbReference type="PATRIC" id="fig|1423806.3.peg.2207"/>
<dbReference type="PROSITE" id="PS00161">
    <property type="entry name" value="ISOCITRATE_LYASE"/>
    <property type="match status" value="1"/>
</dbReference>
<sequence length="310" mass="34533">MQKFDQLRKTFDKAVHTDNQITNMIVTPDSLSARIAEKLGFKAIFAAGYATSASNLAMPDRGIADFSIMLNKCREIVNAVNIPVFADADTGYGDLDNIRRTVRSYESIGAAGLFLEDQKWPKRCGHMAGKSVESTEVLVEKIKTAVKSRKNQDFLIMSRTDARAVYGLKEAIERSQQYLKAGADLIFIEAPQSIAELREIAAAFPKTPLMANMIEGGATPMLTSGELRKLGFRIVVHPTALTYAHTYATEELLSTLKKKGTTVTEQDKMLTFDRFNNFIGLDKVNHREQQYSATKMNQVLKGLNIKEESH</sequence>
<dbReference type="PANTHER" id="PTHR42905">
    <property type="entry name" value="PHOSPHOENOLPYRUVATE CARBOXYLASE"/>
    <property type="match status" value="1"/>
</dbReference>
<evidence type="ECO:0000313" key="2">
    <source>
        <dbReference type="Proteomes" id="UP000050961"/>
    </source>
</evidence>
<dbReference type="Gene3D" id="3.20.20.60">
    <property type="entry name" value="Phosphoenolpyruvate-binding domains"/>
    <property type="match status" value="1"/>
</dbReference>
<gene>
    <name evidence="1" type="ORF">FD15_GL002162</name>
</gene>
<organism evidence="1 2">
    <name type="scientific">Liquorilactobacillus sucicola DSM 21376 = JCM 15457</name>
    <dbReference type="NCBI Taxonomy" id="1423806"/>
    <lineage>
        <taxon>Bacteria</taxon>
        <taxon>Bacillati</taxon>
        <taxon>Bacillota</taxon>
        <taxon>Bacilli</taxon>
        <taxon>Lactobacillales</taxon>
        <taxon>Lactobacillaceae</taxon>
        <taxon>Liquorilactobacillus</taxon>
    </lineage>
</organism>
<dbReference type="STRING" id="1423806.FD15_GL002162"/>
<keyword evidence="2" id="KW-1185">Reference proteome</keyword>
<dbReference type="InterPro" id="IPR039556">
    <property type="entry name" value="ICL/PEPM"/>
</dbReference>
<dbReference type="InterPro" id="IPR040442">
    <property type="entry name" value="Pyrv_kinase-like_dom_sf"/>
</dbReference>
<proteinExistence type="predicted"/>
<dbReference type="PANTHER" id="PTHR42905:SF5">
    <property type="entry name" value="CARBOXYVINYL-CARBOXYPHOSPHONATE PHOSPHORYLMUTASE, CHLOROPLASTIC"/>
    <property type="match status" value="1"/>
</dbReference>
<dbReference type="GO" id="GO:0016833">
    <property type="term" value="F:oxo-acid-lyase activity"/>
    <property type="evidence" value="ECO:0007669"/>
    <property type="project" value="UniProtKB-ARBA"/>
</dbReference>
<comment type="caution">
    <text evidence="1">The sequence shown here is derived from an EMBL/GenBank/DDBJ whole genome shotgun (WGS) entry which is preliminary data.</text>
</comment>
<dbReference type="Pfam" id="PF13714">
    <property type="entry name" value="PEP_mutase"/>
    <property type="match status" value="1"/>
</dbReference>
<dbReference type="RefSeq" id="WP_051993242.1">
    <property type="nucleotide sequence ID" value="NZ_AYZF01000017.1"/>
</dbReference>
<evidence type="ECO:0000313" key="1">
    <source>
        <dbReference type="EMBL" id="KRN05599.1"/>
    </source>
</evidence>
<protein>
    <submittedName>
        <fullName evidence="1">Carboxyvinyl-carboxyphosphonate phosphorylmutase</fullName>
    </submittedName>
</protein>
<accession>A0A023CVZ9</accession>
<dbReference type="eggNOG" id="COG2513">
    <property type="taxonomic scope" value="Bacteria"/>
</dbReference>